<proteinExistence type="predicted"/>
<reference evidence="1" key="1">
    <citation type="submission" date="2021-01" db="EMBL/GenBank/DDBJ databases">
        <authorList>
            <consortium name="Genoscope - CEA"/>
            <person name="William W."/>
        </authorList>
    </citation>
    <scope>NUCLEOTIDE SEQUENCE</scope>
</reference>
<dbReference type="AlphaFoldDB" id="A0A816IBI8"/>
<dbReference type="Proteomes" id="UP001295469">
    <property type="component" value="Chromosome C03"/>
</dbReference>
<accession>A0A816IBI8</accession>
<dbReference type="EMBL" id="HG994367">
    <property type="protein sequence ID" value="CAF1706224.1"/>
    <property type="molecule type" value="Genomic_DNA"/>
</dbReference>
<sequence length="128" mass="14503">MQPPFCSFMELYLVPIGCLPIWLIRLDLIKMLSQGFLHSPIGNLGNSLPPPPSSNLSKCQLRWRHVQRRGAPHRSRFTSGVASSGGCGCVWSWGSRIRWLMVLRVSLRPYLACLEFSLLGLRRLRCVP</sequence>
<name>A0A816IBI8_BRANA</name>
<organism evidence="1">
    <name type="scientific">Brassica napus</name>
    <name type="common">Rape</name>
    <dbReference type="NCBI Taxonomy" id="3708"/>
    <lineage>
        <taxon>Eukaryota</taxon>
        <taxon>Viridiplantae</taxon>
        <taxon>Streptophyta</taxon>
        <taxon>Embryophyta</taxon>
        <taxon>Tracheophyta</taxon>
        <taxon>Spermatophyta</taxon>
        <taxon>Magnoliopsida</taxon>
        <taxon>eudicotyledons</taxon>
        <taxon>Gunneridae</taxon>
        <taxon>Pentapetalae</taxon>
        <taxon>rosids</taxon>
        <taxon>malvids</taxon>
        <taxon>Brassicales</taxon>
        <taxon>Brassicaceae</taxon>
        <taxon>Brassiceae</taxon>
        <taxon>Brassica</taxon>
    </lineage>
</organism>
<evidence type="ECO:0000313" key="1">
    <source>
        <dbReference type="EMBL" id="CAF1706224.1"/>
    </source>
</evidence>
<protein>
    <submittedName>
        <fullName evidence="1">(rape) hypothetical protein</fullName>
    </submittedName>
</protein>
<gene>
    <name evidence="1" type="ORF">DARMORV10_C03P56570.1</name>
</gene>